<dbReference type="InterPro" id="IPR003660">
    <property type="entry name" value="HAMP_dom"/>
</dbReference>
<organism evidence="17 18">
    <name type="scientific">Clostridium cavendishii DSM 21758</name>
    <dbReference type="NCBI Taxonomy" id="1121302"/>
    <lineage>
        <taxon>Bacteria</taxon>
        <taxon>Bacillati</taxon>
        <taxon>Bacillota</taxon>
        <taxon>Clostridia</taxon>
        <taxon>Eubacteriales</taxon>
        <taxon>Clostridiaceae</taxon>
        <taxon>Clostridium</taxon>
    </lineage>
</organism>
<evidence type="ECO:0000256" key="9">
    <source>
        <dbReference type="ARBA" id="ARBA00022777"/>
    </source>
</evidence>
<dbReference type="Gene3D" id="1.10.287.130">
    <property type="match status" value="1"/>
</dbReference>
<dbReference type="OrthoDB" id="335833at2"/>
<dbReference type="PRINTS" id="PR00344">
    <property type="entry name" value="BCTRLSENSOR"/>
</dbReference>
<dbReference type="CDD" id="cd00082">
    <property type="entry name" value="HisKA"/>
    <property type="match status" value="1"/>
</dbReference>
<keyword evidence="7 14" id="KW-0812">Transmembrane</keyword>
<comment type="catalytic activity">
    <reaction evidence="1">
        <text>ATP + protein L-histidine = ADP + protein N-phospho-L-histidine.</text>
        <dbReference type="EC" id="2.7.13.3"/>
    </reaction>
</comment>
<accession>A0A1M6NRA3</accession>
<protein>
    <recommendedName>
        <fullName evidence="3">histidine kinase</fullName>
        <ecNumber evidence="3">2.7.13.3</ecNumber>
    </recommendedName>
</protein>
<keyword evidence="8" id="KW-0547">Nucleotide-binding</keyword>
<dbReference type="RefSeq" id="WP_072989429.1">
    <property type="nucleotide sequence ID" value="NZ_FQZB01000012.1"/>
</dbReference>
<reference evidence="17 18" key="1">
    <citation type="submission" date="2016-11" db="EMBL/GenBank/DDBJ databases">
        <authorList>
            <person name="Jaros S."/>
            <person name="Januszkiewicz K."/>
            <person name="Wedrychowicz H."/>
        </authorList>
    </citation>
    <scope>NUCLEOTIDE SEQUENCE [LARGE SCALE GENOMIC DNA]</scope>
    <source>
        <strain evidence="17 18">DSM 21758</strain>
    </source>
</reference>
<proteinExistence type="predicted"/>
<keyword evidence="18" id="KW-1185">Reference proteome</keyword>
<evidence type="ECO:0000256" key="11">
    <source>
        <dbReference type="ARBA" id="ARBA00022989"/>
    </source>
</evidence>
<dbReference type="PANTHER" id="PTHR45528">
    <property type="entry name" value="SENSOR HISTIDINE KINASE CPXA"/>
    <property type="match status" value="1"/>
</dbReference>
<evidence type="ECO:0000256" key="5">
    <source>
        <dbReference type="ARBA" id="ARBA00022553"/>
    </source>
</evidence>
<evidence type="ECO:0000256" key="14">
    <source>
        <dbReference type="SAM" id="Phobius"/>
    </source>
</evidence>
<dbReference type="PANTHER" id="PTHR45528:SF1">
    <property type="entry name" value="SENSOR HISTIDINE KINASE CPXA"/>
    <property type="match status" value="1"/>
</dbReference>
<dbReference type="SUPFAM" id="SSF47384">
    <property type="entry name" value="Homodimeric domain of signal transducing histidine kinase"/>
    <property type="match status" value="1"/>
</dbReference>
<dbReference type="Pfam" id="PF02518">
    <property type="entry name" value="HATPase_c"/>
    <property type="match status" value="1"/>
</dbReference>
<dbReference type="STRING" id="1121302.SAMN02745163_02988"/>
<evidence type="ECO:0000256" key="3">
    <source>
        <dbReference type="ARBA" id="ARBA00012438"/>
    </source>
</evidence>
<dbReference type="Proteomes" id="UP000184310">
    <property type="component" value="Unassembled WGS sequence"/>
</dbReference>
<dbReference type="InterPro" id="IPR003661">
    <property type="entry name" value="HisK_dim/P_dom"/>
</dbReference>
<dbReference type="SUPFAM" id="SSF55874">
    <property type="entry name" value="ATPase domain of HSP90 chaperone/DNA topoisomerase II/histidine kinase"/>
    <property type="match status" value="1"/>
</dbReference>
<dbReference type="InterPro" id="IPR050398">
    <property type="entry name" value="HssS/ArlS-like"/>
</dbReference>
<keyword evidence="9 17" id="KW-0418">Kinase</keyword>
<dbReference type="FunFam" id="3.30.565.10:FF:000006">
    <property type="entry name" value="Sensor histidine kinase WalK"/>
    <property type="match status" value="1"/>
</dbReference>
<dbReference type="CDD" id="cd06225">
    <property type="entry name" value="HAMP"/>
    <property type="match status" value="1"/>
</dbReference>
<dbReference type="EC" id="2.7.13.3" evidence="3"/>
<evidence type="ECO:0000256" key="1">
    <source>
        <dbReference type="ARBA" id="ARBA00000085"/>
    </source>
</evidence>
<dbReference type="InterPro" id="IPR004358">
    <property type="entry name" value="Sig_transdc_His_kin-like_C"/>
</dbReference>
<evidence type="ECO:0000256" key="13">
    <source>
        <dbReference type="ARBA" id="ARBA00023136"/>
    </source>
</evidence>
<dbReference type="EMBL" id="FQZB01000012">
    <property type="protein sequence ID" value="SHJ98224.1"/>
    <property type="molecule type" value="Genomic_DNA"/>
</dbReference>
<keyword evidence="11 14" id="KW-1133">Transmembrane helix</keyword>
<keyword evidence="4" id="KW-1003">Cell membrane</keyword>
<dbReference type="InterPro" id="IPR036890">
    <property type="entry name" value="HATPase_C_sf"/>
</dbReference>
<evidence type="ECO:0000256" key="8">
    <source>
        <dbReference type="ARBA" id="ARBA00022741"/>
    </source>
</evidence>
<evidence type="ECO:0000256" key="10">
    <source>
        <dbReference type="ARBA" id="ARBA00022840"/>
    </source>
</evidence>
<dbReference type="PROSITE" id="PS50109">
    <property type="entry name" value="HIS_KIN"/>
    <property type="match status" value="1"/>
</dbReference>
<dbReference type="GO" id="GO:0000155">
    <property type="term" value="F:phosphorelay sensor kinase activity"/>
    <property type="evidence" value="ECO:0007669"/>
    <property type="project" value="InterPro"/>
</dbReference>
<dbReference type="SMART" id="SM00387">
    <property type="entry name" value="HATPase_c"/>
    <property type="match status" value="1"/>
</dbReference>
<keyword evidence="13 14" id="KW-0472">Membrane</keyword>
<dbReference type="SMART" id="SM00304">
    <property type="entry name" value="HAMP"/>
    <property type="match status" value="1"/>
</dbReference>
<dbReference type="Pfam" id="PF00672">
    <property type="entry name" value="HAMP"/>
    <property type="match status" value="1"/>
</dbReference>
<keyword evidence="10" id="KW-0067">ATP-binding</keyword>
<feature type="domain" description="HAMP" evidence="16">
    <location>
        <begin position="195"/>
        <end position="247"/>
    </location>
</feature>
<evidence type="ECO:0000256" key="7">
    <source>
        <dbReference type="ARBA" id="ARBA00022692"/>
    </source>
</evidence>
<dbReference type="AlphaFoldDB" id="A0A1M6NRA3"/>
<evidence type="ECO:0000256" key="4">
    <source>
        <dbReference type="ARBA" id="ARBA00022475"/>
    </source>
</evidence>
<name>A0A1M6NRA3_9CLOT</name>
<dbReference type="SMART" id="SM00388">
    <property type="entry name" value="HisKA"/>
    <property type="match status" value="1"/>
</dbReference>
<keyword evidence="6" id="KW-0808">Transferase</keyword>
<feature type="domain" description="Histidine kinase" evidence="15">
    <location>
        <begin position="262"/>
        <end position="480"/>
    </location>
</feature>
<dbReference type="GO" id="GO:0005886">
    <property type="term" value="C:plasma membrane"/>
    <property type="evidence" value="ECO:0007669"/>
    <property type="project" value="UniProtKB-SubCell"/>
</dbReference>
<dbReference type="InterPro" id="IPR036097">
    <property type="entry name" value="HisK_dim/P_sf"/>
</dbReference>
<feature type="transmembrane region" description="Helical" evidence="14">
    <location>
        <begin position="170"/>
        <end position="190"/>
    </location>
</feature>
<gene>
    <name evidence="17" type="ORF">SAMN02745163_02988</name>
</gene>
<comment type="subcellular location">
    <subcellularLocation>
        <location evidence="2">Cell membrane</location>
        <topology evidence="2">Multi-pass membrane protein</topology>
    </subcellularLocation>
</comment>
<evidence type="ECO:0000256" key="12">
    <source>
        <dbReference type="ARBA" id="ARBA00023012"/>
    </source>
</evidence>
<evidence type="ECO:0000256" key="2">
    <source>
        <dbReference type="ARBA" id="ARBA00004651"/>
    </source>
</evidence>
<dbReference type="Gene3D" id="6.10.340.10">
    <property type="match status" value="1"/>
</dbReference>
<evidence type="ECO:0000259" key="15">
    <source>
        <dbReference type="PROSITE" id="PS50109"/>
    </source>
</evidence>
<keyword evidence="5" id="KW-0597">Phosphoprotein</keyword>
<dbReference type="InterPro" id="IPR003594">
    <property type="entry name" value="HATPase_dom"/>
</dbReference>
<dbReference type="SUPFAM" id="SSF158472">
    <property type="entry name" value="HAMP domain-like"/>
    <property type="match status" value="1"/>
</dbReference>
<dbReference type="Gene3D" id="3.30.565.10">
    <property type="entry name" value="Histidine kinase-like ATPase, C-terminal domain"/>
    <property type="match status" value="1"/>
</dbReference>
<dbReference type="InterPro" id="IPR005467">
    <property type="entry name" value="His_kinase_dom"/>
</dbReference>
<evidence type="ECO:0000313" key="18">
    <source>
        <dbReference type="Proteomes" id="UP000184310"/>
    </source>
</evidence>
<feature type="transmembrane region" description="Helical" evidence="14">
    <location>
        <begin position="21"/>
        <end position="48"/>
    </location>
</feature>
<dbReference type="Pfam" id="PF00512">
    <property type="entry name" value="HisKA"/>
    <property type="match status" value="1"/>
</dbReference>
<keyword evidence="12" id="KW-0902">Two-component regulatory system</keyword>
<evidence type="ECO:0000259" key="16">
    <source>
        <dbReference type="PROSITE" id="PS50885"/>
    </source>
</evidence>
<evidence type="ECO:0000313" key="17">
    <source>
        <dbReference type="EMBL" id="SHJ98224.1"/>
    </source>
</evidence>
<dbReference type="GO" id="GO:0005524">
    <property type="term" value="F:ATP binding"/>
    <property type="evidence" value="ECO:0007669"/>
    <property type="project" value="UniProtKB-KW"/>
</dbReference>
<evidence type="ECO:0000256" key="6">
    <source>
        <dbReference type="ARBA" id="ARBA00022679"/>
    </source>
</evidence>
<dbReference type="PROSITE" id="PS50885">
    <property type="entry name" value="HAMP"/>
    <property type="match status" value="1"/>
</dbReference>
<sequence length="480" mass="55049">MKSFKQKVRKRKTLATTLLRNYILSFILMLFILVFSSIIAVLIAVVYFDILPNNNIYASDLMKDNYKDIDTTDIEKLKGFVLILDKDSNIIYKKGNFNIPIDKLTPKDYTSLMYNNEALVFLDKENEVHSALNYYDFDVSYNRNKDFLLVVAIPKNAVAYKPTKISVKQFLALAVAICICLYSIIFVLYAKVTSRYFIKPLSLLTEGAKKLALGNYETRIKIRANNEFGELSDAFNIMAKKIEEEKKLKEKSEEARKRLILDISHDLKNPLASIMGYSNYLCKNDDIDTEELSKYLNIIERNSIRANSLIQDLFEFSKLDSVDFELKKEKVDICEFLRELIGAYIPLLEEKDFDYDFNIPEENIFINIDTKHIDRALSNLLLNSLKYNPPKTKVFIGISILEDNTIELVLKDNGIGISKEKIETIFDPFVREDESRNSNSGGTGLGLAITKTIILKHNGNILLQSEKNKGCTFLITLPIN</sequence>